<proteinExistence type="predicted"/>
<dbReference type="EMBL" id="CM026421">
    <property type="protein sequence ID" value="KAG0590688.1"/>
    <property type="molecule type" value="Genomic_DNA"/>
</dbReference>
<dbReference type="Proteomes" id="UP000822688">
    <property type="component" value="Chromosome 1"/>
</dbReference>
<organism evidence="2 3">
    <name type="scientific">Ceratodon purpureus</name>
    <name type="common">Fire moss</name>
    <name type="synonym">Dicranum purpureum</name>
    <dbReference type="NCBI Taxonomy" id="3225"/>
    <lineage>
        <taxon>Eukaryota</taxon>
        <taxon>Viridiplantae</taxon>
        <taxon>Streptophyta</taxon>
        <taxon>Embryophyta</taxon>
        <taxon>Bryophyta</taxon>
        <taxon>Bryophytina</taxon>
        <taxon>Bryopsida</taxon>
        <taxon>Dicranidae</taxon>
        <taxon>Pseudoditrichales</taxon>
        <taxon>Ditrichaceae</taxon>
        <taxon>Ceratodon</taxon>
    </lineage>
</organism>
<protein>
    <recommendedName>
        <fullName evidence="4">Secreted protein</fullName>
    </recommendedName>
</protein>
<reference evidence="2" key="1">
    <citation type="submission" date="2020-06" db="EMBL/GenBank/DDBJ databases">
        <title>WGS assembly of Ceratodon purpureus strain R40.</title>
        <authorList>
            <person name="Carey S.B."/>
            <person name="Jenkins J."/>
            <person name="Shu S."/>
            <person name="Lovell J.T."/>
            <person name="Sreedasyam A."/>
            <person name="Maumus F."/>
            <person name="Tiley G.P."/>
            <person name="Fernandez-Pozo N."/>
            <person name="Barry K."/>
            <person name="Chen C."/>
            <person name="Wang M."/>
            <person name="Lipzen A."/>
            <person name="Daum C."/>
            <person name="Saski C.A."/>
            <person name="Payton A.C."/>
            <person name="Mcbreen J.C."/>
            <person name="Conrad R.E."/>
            <person name="Kollar L.M."/>
            <person name="Olsson S."/>
            <person name="Huttunen S."/>
            <person name="Landis J.B."/>
            <person name="Wickett N.J."/>
            <person name="Johnson M.G."/>
            <person name="Rensing S.A."/>
            <person name="Grimwood J."/>
            <person name="Schmutz J."/>
            <person name="Mcdaniel S.F."/>
        </authorList>
    </citation>
    <scope>NUCLEOTIDE SEQUENCE</scope>
    <source>
        <strain evidence="2">R40</strain>
    </source>
</reference>
<evidence type="ECO:0008006" key="4">
    <source>
        <dbReference type="Google" id="ProtNLM"/>
    </source>
</evidence>
<keyword evidence="1" id="KW-0732">Signal</keyword>
<accession>A0A8T0J719</accession>
<evidence type="ECO:0000256" key="1">
    <source>
        <dbReference type="SAM" id="SignalP"/>
    </source>
</evidence>
<feature type="chain" id="PRO_5035934160" description="Secreted protein" evidence="1">
    <location>
        <begin position="20"/>
        <end position="60"/>
    </location>
</feature>
<keyword evidence="3" id="KW-1185">Reference proteome</keyword>
<name>A0A8T0J719_CERPU</name>
<evidence type="ECO:0000313" key="2">
    <source>
        <dbReference type="EMBL" id="KAG0590688.1"/>
    </source>
</evidence>
<feature type="signal peptide" evidence="1">
    <location>
        <begin position="1"/>
        <end position="19"/>
    </location>
</feature>
<dbReference type="AlphaFoldDB" id="A0A8T0J719"/>
<gene>
    <name evidence="2" type="ORF">KC19_1G119700</name>
</gene>
<comment type="caution">
    <text evidence="2">The sequence shown here is derived from an EMBL/GenBank/DDBJ whole genome shotgun (WGS) entry which is preliminary data.</text>
</comment>
<evidence type="ECO:0000313" key="3">
    <source>
        <dbReference type="Proteomes" id="UP000822688"/>
    </source>
</evidence>
<sequence>MPLAMVVCGLVNVCVGVCGRTTGCIWSDNGCVDGLEESPLNRVRCCSVGSILFFISISKP</sequence>